<dbReference type="Gene3D" id="1.10.10.10">
    <property type="entry name" value="Winged helix-like DNA-binding domain superfamily/Winged helix DNA-binding domain"/>
    <property type="match status" value="1"/>
</dbReference>
<evidence type="ECO:0000256" key="2">
    <source>
        <dbReference type="ARBA" id="ARBA00023125"/>
    </source>
</evidence>
<dbReference type="InterPro" id="IPR036388">
    <property type="entry name" value="WH-like_DNA-bd_sf"/>
</dbReference>
<evidence type="ECO:0000313" key="6">
    <source>
        <dbReference type="Proteomes" id="UP001315967"/>
    </source>
</evidence>
<evidence type="ECO:0000256" key="3">
    <source>
        <dbReference type="ARBA" id="ARBA00023163"/>
    </source>
</evidence>
<dbReference type="PANTHER" id="PTHR42756:SF1">
    <property type="entry name" value="TRANSCRIPTIONAL REPRESSOR OF EMRAB OPERON"/>
    <property type="match status" value="1"/>
</dbReference>
<dbReference type="InterPro" id="IPR023187">
    <property type="entry name" value="Tscrpt_reg_MarR-type_CS"/>
</dbReference>
<dbReference type="Pfam" id="PF12802">
    <property type="entry name" value="MarR_2"/>
    <property type="match status" value="1"/>
</dbReference>
<keyword evidence="3" id="KW-0804">Transcription</keyword>
<dbReference type="PANTHER" id="PTHR42756">
    <property type="entry name" value="TRANSCRIPTIONAL REGULATOR, MARR"/>
    <property type="match status" value="1"/>
</dbReference>
<protein>
    <submittedName>
        <fullName evidence="5">MarR family transcriptional regulator</fullName>
    </submittedName>
</protein>
<evidence type="ECO:0000256" key="1">
    <source>
        <dbReference type="ARBA" id="ARBA00023015"/>
    </source>
</evidence>
<dbReference type="PROSITE" id="PS01117">
    <property type="entry name" value="HTH_MARR_1"/>
    <property type="match status" value="1"/>
</dbReference>
<evidence type="ECO:0000313" key="5">
    <source>
        <dbReference type="EMBL" id="UUX34261.1"/>
    </source>
</evidence>
<dbReference type="SMART" id="SM00347">
    <property type="entry name" value="HTH_MARR"/>
    <property type="match status" value="1"/>
</dbReference>
<dbReference type="Proteomes" id="UP001315967">
    <property type="component" value="Chromosome"/>
</dbReference>
<dbReference type="EMBL" id="CP102453">
    <property type="protein sequence ID" value="UUX34261.1"/>
    <property type="molecule type" value="Genomic_DNA"/>
</dbReference>
<organism evidence="5 6">
    <name type="scientific">Fundicoccus culcitae</name>
    <dbReference type="NCBI Taxonomy" id="2969821"/>
    <lineage>
        <taxon>Bacteria</taxon>
        <taxon>Bacillati</taxon>
        <taxon>Bacillota</taxon>
        <taxon>Bacilli</taxon>
        <taxon>Lactobacillales</taxon>
        <taxon>Aerococcaceae</taxon>
        <taxon>Fundicoccus</taxon>
    </lineage>
</organism>
<dbReference type="SUPFAM" id="SSF46785">
    <property type="entry name" value="Winged helix' DNA-binding domain"/>
    <property type="match status" value="1"/>
</dbReference>
<dbReference type="InterPro" id="IPR036390">
    <property type="entry name" value="WH_DNA-bd_sf"/>
</dbReference>
<feature type="domain" description="HTH marR-type" evidence="4">
    <location>
        <begin position="1"/>
        <end position="141"/>
    </location>
</feature>
<keyword evidence="2" id="KW-0238">DNA-binding</keyword>
<keyword evidence="6" id="KW-1185">Reference proteome</keyword>
<keyword evidence="1" id="KW-0805">Transcription regulation</keyword>
<reference evidence="5 6" key="1">
    <citation type="submission" date="2022-08" db="EMBL/GenBank/DDBJ databases">
        <title>Aerococcaceae sp. nov isolated from spoiled eye mask.</title>
        <authorList>
            <person name="Zhou G."/>
            <person name="Xie X.-B."/>
            <person name="Shi Q.-S."/>
            <person name="Wang Y.-S."/>
            <person name="Wen X."/>
            <person name="Peng H."/>
            <person name="Yang X.-J."/>
            <person name="Tao H.-B."/>
            <person name="Huang X.-M."/>
        </authorList>
    </citation>
    <scope>NUCLEOTIDE SEQUENCE [LARGE SCALE GENOMIC DNA]</scope>
    <source>
        <strain evidence="6">DM20194951</strain>
    </source>
</reference>
<dbReference type="InterPro" id="IPR000835">
    <property type="entry name" value="HTH_MarR-typ"/>
</dbReference>
<dbReference type="RefSeq" id="WP_313793764.1">
    <property type="nucleotide sequence ID" value="NZ_CP102453.1"/>
</dbReference>
<gene>
    <name evidence="5" type="ORF">NRE15_00910</name>
</gene>
<dbReference type="PRINTS" id="PR00598">
    <property type="entry name" value="HTHMARR"/>
</dbReference>
<sequence length="157" mass="18361">MDFERANEINDYLVKIFNEVLLIEEGTLQQSDFKDLSVTEMHTIEAISLTGDLSSTEVARKLNITVGTLSVAIQNLVRKGYVERVRLPEDRRVVRLKLTKKGKLLYRLHRRFHFNMVEAVLDDMSEEEIPILLKGIKNLHRFLFDIKSQMNEEEKNE</sequence>
<dbReference type="PROSITE" id="PS50995">
    <property type="entry name" value="HTH_MARR_2"/>
    <property type="match status" value="1"/>
</dbReference>
<evidence type="ECO:0000259" key="4">
    <source>
        <dbReference type="PROSITE" id="PS50995"/>
    </source>
</evidence>
<accession>A0ABY5P6Q0</accession>
<proteinExistence type="predicted"/>
<name>A0ABY5P6Q0_9LACT</name>